<dbReference type="InterPro" id="IPR050074">
    <property type="entry name" value="DHO_dehydrogenase"/>
</dbReference>
<dbReference type="NCBIfam" id="NF003652">
    <property type="entry name" value="PRK05286.2-5"/>
    <property type="match status" value="1"/>
</dbReference>
<dbReference type="InterPro" id="IPR001295">
    <property type="entry name" value="Dihydroorotate_DH_CS"/>
</dbReference>
<evidence type="ECO:0000256" key="5">
    <source>
        <dbReference type="ARBA" id="ARBA00012791"/>
    </source>
</evidence>
<proteinExistence type="inferred from homology"/>
<dbReference type="InterPro" id="IPR005719">
    <property type="entry name" value="Dihydroorotate_DH_2"/>
</dbReference>
<feature type="domain" description="Dihydroorotate dehydrogenase catalytic" evidence="11">
    <location>
        <begin position="64"/>
        <end position="355"/>
    </location>
</feature>
<dbReference type="PANTHER" id="PTHR48109:SF4">
    <property type="entry name" value="DIHYDROOROTATE DEHYDROGENASE (QUINONE), MITOCHONDRIAL"/>
    <property type="match status" value="1"/>
</dbReference>
<dbReference type="UniPathway" id="UPA00070">
    <property type="reaction ID" value="UER00946"/>
</dbReference>
<dbReference type="PROSITE" id="PS00912">
    <property type="entry name" value="DHODEHASE_2"/>
    <property type="match status" value="1"/>
</dbReference>
<evidence type="ECO:0000256" key="7">
    <source>
        <dbReference type="ARBA" id="ARBA00022643"/>
    </source>
</evidence>
<dbReference type="Gene3D" id="3.20.20.70">
    <property type="entry name" value="Aldolase class I"/>
    <property type="match status" value="1"/>
</dbReference>
<dbReference type="PROSITE" id="PS00911">
    <property type="entry name" value="DHODEHASE_1"/>
    <property type="match status" value="1"/>
</dbReference>
<dbReference type="GO" id="GO:0006207">
    <property type="term" value="P:'de novo' pyrimidine nucleobase biosynthetic process"/>
    <property type="evidence" value="ECO:0007669"/>
    <property type="project" value="InterPro"/>
</dbReference>
<evidence type="ECO:0000256" key="8">
    <source>
        <dbReference type="ARBA" id="ARBA00023002"/>
    </source>
</evidence>
<comment type="similarity">
    <text evidence="4">Belongs to the dihydroorotate dehydrogenase family. Type 2 subfamily.</text>
</comment>
<dbReference type="HAMAP" id="MF_00225">
    <property type="entry name" value="DHO_dh_type2"/>
    <property type="match status" value="1"/>
</dbReference>
<evidence type="ECO:0000259" key="11">
    <source>
        <dbReference type="Pfam" id="PF01180"/>
    </source>
</evidence>
<dbReference type="AlphaFoldDB" id="A0A381Y9Z1"/>
<dbReference type="GO" id="GO:0044205">
    <property type="term" value="P:'de novo' UMP biosynthetic process"/>
    <property type="evidence" value="ECO:0007669"/>
    <property type="project" value="UniProtKB-UniPathway"/>
</dbReference>
<evidence type="ECO:0000256" key="6">
    <source>
        <dbReference type="ARBA" id="ARBA00022630"/>
    </source>
</evidence>
<comment type="catalytic activity">
    <reaction evidence="10">
        <text>(S)-dihydroorotate + a quinone = orotate + a quinol</text>
        <dbReference type="Rhea" id="RHEA:30187"/>
        <dbReference type="ChEBI" id="CHEBI:24646"/>
        <dbReference type="ChEBI" id="CHEBI:30839"/>
        <dbReference type="ChEBI" id="CHEBI:30864"/>
        <dbReference type="ChEBI" id="CHEBI:132124"/>
        <dbReference type="EC" id="1.3.5.2"/>
    </reaction>
</comment>
<keyword evidence="6" id="KW-0285">Flavoprotein</keyword>
<evidence type="ECO:0000256" key="3">
    <source>
        <dbReference type="ARBA" id="ARBA00005161"/>
    </source>
</evidence>
<dbReference type="InterPro" id="IPR013785">
    <property type="entry name" value="Aldolase_TIM"/>
</dbReference>
<keyword evidence="7" id="KW-0288">FMN</keyword>
<evidence type="ECO:0000256" key="2">
    <source>
        <dbReference type="ARBA" id="ARBA00004370"/>
    </source>
</evidence>
<gene>
    <name evidence="12" type="ORF">METZ01_LOCUS126275</name>
</gene>
<dbReference type="Pfam" id="PF01180">
    <property type="entry name" value="DHO_dh"/>
    <property type="match status" value="1"/>
</dbReference>
<name>A0A381Y9Z1_9ZZZZ</name>
<evidence type="ECO:0000256" key="9">
    <source>
        <dbReference type="ARBA" id="ARBA00023136"/>
    </source>
</evidence>
<evidence type="ECO:0000256" key="10">
    <source>
        <dbReference type="ARBA" id="ARBA00048639"/>
    </source>
</evidence>
<protein>
    <recommendedName>
        <fullName evidence="5">dihydroorotate dehydrogenase (quinone)</fullName>
        <ecNumber evidence="5">1.3.5.2</ecNumber>
    </recommendedName>
</protein>
<comment type="subcellular location">
    <subcellularLocation>
        <location evidence="2">Membrane</location>
    </subcellularLocation>
</comment>
<dbReference type="EMBL" id="UINC01017646">
    <property type="protein sequence ID" value="SVA73421.1"/>
    <property type="molecule type" value="Genomic_DNA"/>
</dbReference>
<comment type="pathway">
    <text evidence="3">Pyrimidine metabolism; UMP biosynthesis via de novo pathway; orotate from (S)-dihydroorotate (quinone route): step 1/1.</text>
</comment>
<dbReference type="NCBIfam" id="TIGR01036">
    <property type="entry name" value="pyrD_sub2"/>
    <property type="match status" value="1"/>
</dbReference>
<evidence type="ECO:0000256" key="1">
    <source>
        <dbReference type="ARBA" id="ARBA00001917"/>
    </source>
</evidence>
<keyword evidence="9" id="KW-0472">Membrane</keyword>
<dbReference type="InterPro" id="IPR005720">
    <property type="entry name" value="Dihydroorotate_DH_cat"/>
</dbReference>
<dbReference type="GO" id="GO:0106430">
    <property type="term" value="F:dihydroorotate dehydrogenase (quinone) activity"/>
    <property type="evidence" value="ECO:0007669"/>
    <property type="project" value="UniProtKB-EC"/>
</dbReference>
<dbReference type="EC" id="1.3.5.2" evidence="5"/>
<accession>A0A381Y9Z1</accession>
<dbReference type="SUPFAM" id="SSF51395">
    <property type="entry name" value="FMN-linked oxidoreductases"/>
    <property type="match status" value="1"/>
</dbReference>
<dbReference type="NCBIfam" id="NF003645">
    <property type="entry name" value="PRK05286.1-2"/>
    <property type="match status" value="1"/>
</dbReference>
<dbReference type="GO" id="GO:0005737">
    <property type="term" value="C:cytoplasm"/>
    <property type="evidence" value="ECO:0007669"/>
    <property type="project" value="InterPro"/>
</dbReference>
<dbReference type="GO" id="GO:0005886">
    <property type="term" value="C:plasma membrane"/>
    <property type="evidence" value="ECO:0007669"/>
    <property type="project" value="TreeGrafter"/>
</dbReference>
<sequence>MLDASAAAPDNPPVSWLYKTFVRPNFFNRDPEEAHNLVIGQLAWAARRRWALGLAGCFLRGPKLPVELFGLKFPNPVGLAAGMDKGGTAVPVWAALGLGFSELGGVTQRGQPGNPQPRMFRVVEDEALINRMGFNNPGANTMAERLGDCRDSGAWPSHPVGVNLGKSKVTPLADAPADYLYSFRLLKNLADFFVVNVSSPNTPNLRQLQDKSALAEILAALQEANDDNRPILVKVAPDLGFDALDEILELVEPHNLAGIVATNTTIARPAESGLYAETGGLSGRPLARRSTEVIRHLYRQSGGRVPLIGVGGIFDAADAWEKITAGASLLQIYSGMVFEGPQITRAILKGLAKRLAREGFTELREAVGTEK</sequence>
<evidence type="ECO:0000313" key="12">
    <source>
        <dbReference type="EMBL" id="SVA73421.1"/>
    </source>
</evidence>
<organism evidence="12">
    <name type="scientific">marine metagenome</name>
    <dbReference type="NCBI Taxonomy" id="408172"/>
    <lineage>
        <taxon>unclassified sequences</taxon>
        <taxon>metagenomes</taxon>
        <taxon>ecological metagenomes</taxon>
    </lineage>
</organism>
<dbReference type="CDD" id="cd04738">
    <property type="entry name" value="DHOD_2_like"/>
    <property type="match status" value="1"/>
</dbReference>
<reference evidence="12" key="1">
    <citation type="submission" date="2018-05" db="EMBL/GenBank/DDBJ databases">
        <authorList>
            <person name="Lanie J.A."/>
            <person name="Ng W.-L."/>
            <person name="Kazmierczak K.M."/>
            <person name="Andrzejewski T.M."/>
            <person name="Davidsen T.M."/>
            <person name="Wayne K.J."/>
            <person name="Tettelin H."/>
            <person name="Glass J.I."/>
            <person name="Rusch D."/>
            <person name="Podicherti R."/>
            <person name="Tsui H.-C.T."/>
            <person name="Winkler M.E."/>
        </authorList>
    </citation>
    <scope>NUCLEOTIDE SEQUENCE</scope>
</reference>
<comment type="cofactor">
    <cofactor evidence="1">
        <name>FMN</name>
        <dbReference type="ChEBI" id="CHEBI:58210"/>
    </cofactor>
</comment>
<evidence type="ECO:0000256" key="4">
    <source>
        <dbReference type="ARBA" id="ARBA00005359"/>
    </source>
</evidence>
<keyword evidence="8" id="KW-0560">Oxidoreductase</keyword>
<dbReference type="PANTHER" id="PTHR48109">
    <property type="entry name" value="DIHYDROOROTATE DEHYDROGENASE (QUINONE), MITOCHONDRIAL-RELATED"/>
    <property type="match status" value="1"/>
</dbReference>